<dbReference type="InterPro" id="IPR001867">
    <property type="entry name" value="OmpR/PhoB-type_DNA-bd"/>
</dbReference>
<protein>
    <submittedName>
        <fullName evidence="5">Lysine decarboxylation/transport transcriptional activator CadC</fullName>
    </submittedName>
</protein>
<dbReference type="Proteomes" id="UP000664658">
    <property type="component" value="Unassembled WGS sequence"/>
</dbReference>
<dbReference type="Pfam" id="PF18500">
    <property type="entry name" value="CadC_C1"/>
    <property type="match status" value="1"/>
</dbReference>
<dbReference type="NCBIfam" id="NF007540">
    <property type="entry name" value="PRK10153.1"/>
    <property type="match status" value="1"/>
</dbReference>
<dbReference type="InterPro" id="IPR040970">
    <property type="entry name" value="CadC_C1"/>
</dbReference>
<dbReference type="Pfam" id="PF00486">
    <property type="entry name" value="Trans_reg_C"/>
    <property type="match status" value="1"/>
</dbReference>
<evidence type="ECO:0000313" key="5">
    <source>
        <dbReference type="EMBL" id="MBO1108604.1"/>
    </source>
</evidence>
<dbReference type="InterPro" id="IPR016032">
    <property type="entry name" value="Sig_transdc_resp-reg_C-effctor"/>
</dbReference>
<dbReference type="SUPFAM" id="SSF48452">
    <property type="entry name" value="TPR-like"/>
    <property type="match status" value="1"/>
</dbReference>
<keyword evidence="3" id="KW-0812">Transmembrane</keyword>
<gene>
    <name evidence="5" type="primary">cadC</name>
    <name evidence="5" type="ORF">J2R62_10255</name>
</gene>
<dbReference type="GO" id="GO:0003677">
    <property type="term" value="F:DNA binding"/>
    <property type="evidence" value="ECO:0007669"/>
    <property type="project" value="UniProtKB-UniRule"/>
</dbReference>
<keyword evidence="3" id="KW-1133">Transmembrane helix</keyword>
<accession>A0A8I1WA71</accession>
<evidence type="ECO:0000256" key="1">
    <source>
        <dbReference type="ARBA" id="ARBA00023125"/>
    </source>
</evidence>
<name>A0A8I1WA71_PLESH</name>
<dbReference type="SMART" id="SM00862">
    <property type="entry name" value="Trans_reg_C"/>
    <property type="match status" value="1"/>
</dbReference>
<feature type="transmembrane region" description="Helical" evidence="3">
    <location>
        <begin position="187"/>
        <end position="208"/>
    </location>
</feature>
<dbReference type="CDD" id="cd00383">
    <property type="entry name" value="trans_reg_C"/>
    <property type="match status" value="1"/>
</dbReference>
<dbReference type="Gene3D" id="1.10.10.10">
    <property type="entry name" value="Winged helix-like DNA-binding domain superfamily/Winged helix DNA-binding domain"/>
    <property type="match status" value="1"/>
</dbReference>
<keyword evidence="1 2" id="KW-0238">DNA-binding</keyword>
<dbReference type="InterPro" id="IPR036388">
    <property type="entry name" value="WH-like_DNA-bd_sf"/>
</dbReference>
<dbReference type="SUPFAM" id="SSF46894">
    <property type="entry name" value="C-terminal effector domain of the bipartite response regulators"/>
    <property type="match status" value="1"/>
</dbReference>
<evidence type="ECO:0000313" key="6">
    <source>
        <dbReference type="Proteomes" id="UP000664658"/>
    </source>
</evidence>
<dbReference type="RefSeq" id="WP_207542152.1">
    <property type="nucleotide sequence ID" value="NZ_JAFNAA010000010.1"/>
</dbReference>
<dbReference type="Gene3D" id="1.25.40.10">
    <property type="entry name" value="Tetratricopeptide repeat domain"/>
    <property type="match status" value="1"/>
</dbReference>
<feature type="DNA-binding region" description="OmpR/PhoB-type" evidence="2">
    <location>
        <begin position="3"/>
        <end position="102"/>
    </location>
</feature>
<dbReference type="GO" id="GO:0006355">
    <property type="term" value="P:regulation of DNA-templated transcription"/>
    <property type="evidence" value="ECO:0007669"/>
    <property type="project" value="InterPro"/>
</dbReference>
<reference evidence="5" key="1">
    <citation type="submission" date="2021-03" db="EMBL/GenBank/DDBJ databases">
        <title>Plesiomonas shigelloides zfcc0051, isolated from zebrafish feces.</title>
        <authorList>
            <person name="Vanderhoek Z."/>
            <person name="Gaulke C."/>
        </authorList>
    </citation>
    <scope>NUCLEOTIDE SEQUENCE</scope>
    <source>
        <strain evidence="5">Zfcc0051</strain>
    </source>
</reference>
<dbReference type="InterPro" id="IPR011990">
    <property type="entry name" value="TPR-like_helical_dom_sf"/>
</dbReference>
<dbReference type="GO" id="GO:0000160">
    <property type="term" value="P:phosphorelay signal transduction system"/>
    <property type="evidence" value="ECO:0007669"/>
    <property type="project" value="InterPro"/>
</dbReference>
<evidence type="ECO:0000259" key="4">
    <source>
        <dbReference type="PROSITE" id="PS51755"/>
    </source>
</evidence>
<dbReference type="AlphaFoldDB" id="A0A8I1WA71"/>
<feature type="domain" description="OmpR/PhoB-type" evidence="4">
    <location>
        <begin position="3"/>
        <end position="102"/>
    </location>
</feature>
<proteinExistence type="predicted"/>
<sequence>MRDESYRVGEWLVSAADNKLIRGERVLVVEPRLVDMLCYFSTHPGEVLSRDELIDNIWTRNVVTPHVVTQCISELRKCLKDGRPDAPEYIVTVPKRGYKLVASVTLCVGDAHVSGYEPPLAAVPVEPTPEVSTASVTPAEPVNPAASISSAPVSTTEQELYAAAKLACFVPPADTVTQGVVAPRFSWWKVLGIVLLLSLFAGGSAFLFRPVPDMSPVLMDPNAVSIQWVANPNSVCANTQGPISSVNELLAQALNNYSPFNAHDMTNYSGRSLPTAGKTLYTQFENQQHHRVSQCFLSVSLVNNATRKVLMSKRYIITETNLLTVQVDVLNHVFAVLGLQPPQTLITRLSNVAPQDGHVLRQYYHAHQLMQSGDVDSLVAARDILQTLLKDYPNFIYARAELLLNNMVLMTLQPSGDAEQQRSAIKDELARIVDAPELHGNPIVLQLQALFQLNNGNLAQAQMYAEQAVKLERNWLSYVLLGKVYELEGLFSDAADAYLSAYNQHPGKGTYYWIKNAIFQSELNAVAPYLNDTTFD</sequence>
<evidence type="ECO:0000256" key="3">
    <source>
        <dbReference type="SAM" id="Phobius"/>
    </source>
</evidence>
<dbReference type="Gene3D" id="3.40.50.11830">
    <property type="match status" value="1"/>
</dbReference>
<keyword evidence="3" id="KW-0472">Membrane</keyword>
<organism evidence="5 6">
    <name type="scientific">Plesiomonas shigelloides</name>
    <name type="common">Aeromonas shigelloides</name>
    <dbReference type="NCBI Taxonomy" id="703"/>
    <lineage>
        <taxon>Bacteria</taxon>
        <taxon>Pseudomonadati</taxon>
        <taxon>Pseudomonadota</taxon>
        <taxon>Gammaproteobacteria</taxon>
        <taxon>Enterobacterales</taxon>
        <taxon>Enterobacteriaceae</taxon>
        <taxon>Plesiomonas</taxon>
    </lineage>
</organism>
<dbReference type="PROSITE" id="PS51755">
    <property type="entry name" value="OMPR_PHOB"/>
    <property type="match status" value="1"/>
</dbReference>
<dbReference type="EMBL" id="JAFNAA010000010">
    <property type="protein sequence ID" value="MBO1108604.1"/>
    <property type="molecule type" value="Genomic_DNA"/>
</dbReference>
<evidence type="ECO:0000256" key="2">
    <source>
        <dbReference type="PROSITE-ProRule" id="PRU01091"/>
    </source>
</evidence>
<comment type="caution">
    <text evidence="5">The sequence shown here is derived from an EMBL/GenBank/DDBJ whole genome shotgun (WGS) entry which is preliminary data.</text>
</comment>